<dbReference type="SUPFAM" id="SSF55347">
    <property type="entry name" value="Glyceraldehyde-3-phosphate dehydrogenase-like, C-terminal domain"/>
    <property type="match status" value="1"/>
</dbReference>
<feature type="domain" description="Gfo/Idh/MocA-like oxidoreductase bacterial type C-terminal" evidence="3">
    <location>
        <begin position="201"/>
        <end position="267"/>
    </location>
</feature>
<dbReference type="Pfam" id="PF01408">
    <property type="entry name" value="GFO_IDH_MocA"/>
    <property type="match status" value="1"/>
</dbReference>
<dbReference type="Proteomes" id="UP001596472">
    <property type="component" value="Unassembled WGS sequence"/>
</dbReference>
<dbReference type="InterPro" id="IPR043906">
    <property type="entry name" value="Gfo/Idh/MocA_OxRdtase_bact_C"/>
</dbReference>
<keyword evidence="5" id="KW-1185">Reference proteome</keyword>
<dbReference type="PANTHER" id="PTHR43818:SF5">
    <property type="entry name" value="OXIDOREDUCTASE FAMILY PROTEIN"/>
    <property type="match status" value="1"/>
</dbReference>
<organism evidence="4 5">
    <name type="scientific">Haloferula chungangensis</name>
    <dbReference type="NCBI Taxonomy" id="1048331"/>
    <lineage>
        <taxon>Bacteria</taxon>
        <taxon>Pseudomonadati</taxon>
        <taxon>Verrucomicrobiota</taxon>
        <taxon>Verrucomicrobiia</taxon>
        <taxon>Verrucomicrobiales</taxon>
        <taxon>Verrucomicrobiaceae</taxon>
        <taxon>Haloferula</taxon>
    </lineage>
</organism>
<proteinExistence type="predicted"/>
<sequence length="476" mass="52202">MHQITRRSFISRAALASGVTFLAPHALASGSNTELRIAVIGLRSRGKELLSLVLKGTNARLVAVCDVDPAILREHVDKLAKKNVKVAAYSDYRTLCEAKDIDAIAIATPNHTHVLISVTAAANGKHVYVEKPVSHNVQEGIQLADAQKAFGVIIQHGFQRRTETAWQDAFEWIGEGHLGELKLARAICYKPRPSIGKVRGPQLAPEGLDYDLWCGPRQRTPILRKQFHYDWHWQSSWGNGEIGNQGAHQLDVCRWALGDPQDMPRSVFSCGNRLGYLDDGYWPNTQLASFDYEKAPVLIEVRGLPAREMNFKAGMDQFRGESVGNIIEYEGGALIGGHYANCHVVDESGKKLKEFSGPSTPIQTWIDSIHSGKQSSSLSARNGHLSSSLSHLANISWQLGTTASKLDGSEPPAISEAFGRMTRHLEANGVDLNKTPLKIGAKLSPNATGSAFTGEFKPIADPYLMEQNREGFELPI</sequence>
<evidence type="ECO:0000259" key="2">
    <source>
        <dbReference type="Pfam" id="PF01408"/>
    </source>
</evidence>
<gene>
    <name evidence="4" type="ORF">ACFQY0_05030</name>
</gene>
<dbReference type="PANTHER" id="PTHR43818">
    <property type="entry name" value="BCDNA.GH03377"/>
    <property type="match status" value="1"/>
</dbReference>
<comment type="caution">
    <text evidence="4">The sequence shown here is derived from an EMBL/GenBank/DDBJ whole genome shotgun (WGS) entry which is preliminary data.</text>
</comment>
<dbReference type="SUPFAM" id="SSF51735">
    <property type="entry name" value="NAD(P)-binding Rossmann-fold domains"/>
    <property type="match status" value="1"/>
</dbReference>
<accession>A0ABW2L4C1</accession>
<feature type="signal peptide" evidence="1">
    <location>
        <begin position="1"/>
        <end position="28"/>
    </location>
</feature>
<dbReference type="InterPro" id="IPR050463">
    <property type="entry name" value="Gfo/Idh/MocA_oxidrdct_glycsds"/>
</dbReference>
<evidence type="ECO:0000313" key="4">
    <source>
        <dbReference type="EMBL" id="MFC7336533.1"/>
    </source>
</evidence>
<dbReference type="InterPro" id="IPR006311">
    <property type="entry name" value="TAT_signal"/>
</dbReference>
<evidence type="ECO:0000259" key="3">
    <source>
        <dbReference type="Pfam" id="PF19051"/>
    </source>
</evidence>
<feature type="domain" description="Gfo/Idh/MocA-like oxidoreductase N-terminal" evidence="2">
    <location>
        <begin position="35"/>
        <end position="157"/>
    </location>
</feature>
<dbReference type="Pfam" id="PF19051">
    <property type="entry name" value="GFO_IDH_MocA_C2"/>
    <property type="match status" value="1"/>
</dbReference>
<dbReference type="Gene3D" id="3.30.360.10">
    <property type="entry name" value="Dihydrodipicolinate Reductase, domain 2"/>
    <property type="match status" value="1"/>
</dbReference>
<name>A0ABW2L4C1_9BACT</name>
<evidence type="ECO:0000256" key="1">
    <source>
        <dbReference type="SAM" id="SignalP"/>
    </source>
</evidence>
<dbReference type="Gene3D" id="3.40.50.720">
    <property type="entry name" value="NAD(P)-binding Rossmann-like Domain"/>
    <property type="match status" value="1"/>
</dbReference>
<reference evidence="5" key="1">
    <citation type="journal article" date="2019" name="Int. J. Syst. Evol. Microbiol.">
        <title>The Global Catalogue of Microorganisms (GCM) 10K type strain sequencing project: providing services to taxonomists for standard genome sequencing and annotation.</title>
        <authorList>
            <consortium name="The Broad Institute Genomics Platform"/>
            <consortium name="The Broad Institute Genome Sequencing Center for Infectious Disease"/>
            <person name="Wu L."/>
            <person name="Ma J."/>
        </authorList>
    </citation>
    <scope>NUCLEOTIDE SEQUENCE [LARGE SCALE GENOMIC DNA]</scope>
    <source>
        <strain evidence="5">CGMCC 4.1467</strain>
    </source>
</reference>
<dbReference type="InterPro" id="IPR000683">
    <property type="entry name" value="Gfo/Idh/MocA-like_OxRdtase_N"/>
</dbReference>
<dbReference type="EMBL" id="JBHTBS010000002">
    <property type="protein sequence ID" value="MFC7336533.1"/>
    <property type="molecule type" value="Genomic_DNA"/>
</dbReference>
<dbReference type="PROSITE" id="PS51318">
    <property type="entry name" value="TAT"/>
    <property type="match status" value="1"/>
</dbReference>
<feature type="chain" id="PRO_5046479027" evidence="1">
    <location>
        <begin position="29"/>
        <end position="476"/>
    </location>
</feature>
<keyword evidence="1" id="KW-0732">Signal</keyword>
<dbReference type="RefSeq" id="WP_379709852.1">
    <property type="nucleotide sequence ID" value="NZ_JBHTBS010000002.1"/>
</dbReference>
<dbReference type="InterPro" id="IPR036291">
    <property type="entry name" value="NAD(P)-bd_dom_sf"/>
</dbReference>
<protein>
    <submittedName>
        <fullName evidence="4">Gfo/Idh/MocA family protein</fullName>
    </submittedName>
</protein>
<evidence type="ECO:0000313" key="5">
    <source>
        <dbReference type="Proteomes" id="UP001596472"/>
    </source>
</evidence>